<keyword evidence="1 2" id="KW-0808">Transferase</keyword>
<dbReference type="AlphaFoldDB" id="A0A848GXG4"/>
<reference evidence="2 3" key="1">
    <citation type="submission" date="2020-04" db="EMBL/GenBank/DDBJ databases">
        <title>Ramlibacter sp. G-1-2-2 isolated from soil.</title>
        <authorList>
            <person name="Dahal R.H."/>
        </authorList>
    </citation>
    <scope>NUCLEOTIDE SEQUENCE [LARGE SCALE GENOMIC DNA]</scope>
    <source>
        <strain evidence="2 3">G-1-2-2</strain>
    </source>
</reference>
<evidence type="ECO:0000313" key="3">
    <source>
        <dbReference type="Proteomes" id="UP000541185"/>
    </source>
</evidence>
<dbReference type="Gene3D" id="3.30.1540.10">
    <property type="entry name" value="formyl-coa transferase, domain 3"/>
    <property type="match status" value="1"/>
</dbReference>
<dbReference type="InterPro" id="IPR050483">
    <property type="entry name" value="CoA-transferase_III_domain"/>
</dbReference>
<sequence>MGRRVTGLPTLDGLRVLDLSRVLAGPLAAQVLADLGADVIKIERPGKGDDTREWAPPTMVPTEGPRLDESVYFWTCNRGKRSATADIASPAGRALVQRLAREADVVIENYKVGDLARHGLDYDSLRALNPRLVYCSITGFGQTGPYREKPGYDTIVQALGGLMSITGDGEPRKSGVAVADQLTALYAVVGILAAVTERNASGQGQHIDMSLLDVQVASLTNIGMNYLATGKVPQRMGNRLATVYPSDNFRCRDGEIMLIVGNDQQFRRFCEAMELPGVADDPRFARNPDRLRHVDSLAPLVRAAFARTTVAHAQAVLDAAGVPAAQINDMQGVFDDPQVVARELVREVSRPDGRSARLIRNPIRFSRSPLQDVRVAPRLGEHTDQVQQGWPQTTKEQA</sequence>
<protein>
    <submittedName>
        <fullName evidence="2">CoA transferase</fullName>
    </submittedName>
</protein>
<gene>
    <name evidence="2" type="ORF">HHL11_06305</name>
</gene>
<dbReference type="Pfam" id="PF02515">
    <property type="entry name" value="CoA_transf_3"/>
    <property type="match status" value="1"/>
</dbReference>
<evidence type="ECO:0000256" key="1">
    <source>
        <dbReference type="ARBA" id="ARBA00022679"/>
    </source>
</evidence>
<proteinExistence type="predicted"/>
<dbReference type="InterPro" id="IPR023606">
    <property type="entry name" value="CoA-Trfase_III_dom_1_sf"/>
</dbReference>
<dbReference type="Proteomes" id="UP000541185">
    <property type="component" value="Unassembled WGS sequence"/>
</dbReference>
<dbReference type="PANTHER" id="PTHR48207">
    <property type="entry name" value="SUCCINATE--HYDROXYMETHYLGLUTARATE COA-TRANSFERASE"/>
    <property type="match status" value="1"/>
</dbReference>
<dbReference type="EMBL" id="JABBFX010000001">
    <property type="protein sequence ID" value="NML43356.1"/>
    <property type="molecule type" value="Genomic_DNA"/>
</dbReference>
<accession>A0A848GXG4</accession>
<organism evidence="2 3">
    <name type="scientific">Ramlibacter agri</name>
    <dbReference type="NCBI Taxonomy" id="2728837"/>
    <lineage>
        <taxon>Bacteria</taxon>
        <taxon>Pseudomonadati</taxon>
        <taxon>Pseudomonadota</taxon>
        <taxon>Betaproteobacteria</taxon>
        <taxon>Burkholderiales</taxon>
        <taxon>Comamonadaceae</taxon>
        <taxon>Ramlibacter</taxon>
    </lineage>
</organism>
<dbReference type="GO" id="GO:0008410">
    <property type="term" value="F:CoA-transferase activity"/>
    <property type="evidence" value="ECO:0007669"/>
    <property type="project" value="TreeGrafter"/>
</dbReference>
<comment type="caution">
    <text evidence="2">The sequence shown here is derived from an EMBL/GenBank/DDBJ whole genome shotgun (WGS) entry which is preliminary data.</text>
</comment>
<dbReference type="InterPro" id="IPR044855">
    <property type="entry name" value="CoA-Trfase_III_dom3_sf"/>
</dbReference>
<name>A0A848GXG4_9BURK</name>
<dbReference type="SUPFAM" id="SSF89796">
    <property type="entry name" value="CoA-transferase family III (CaiB/BaiF)"/>
    <property type="match status" value="1"/>
</dbReference>
<dbReference type="PANTHER" id="PTHR48207:SF3">
    <property type="entry name" value="SUCCINATE--HYDROXYMETHYLGLUTARATE COA-TRANSFERASE"/>
    <property type="match status" value="1"/>
</dbReference>
<dbReference type="RefSeq" id="WP_169417567.1">
    <property type="nucleotide sequence ID" value="NZ_JABBFX010000001.1"/>
</dbReference>
<dbReference type="InterPro" id="IPR003673">
    <property type="entry name" value="CoA-Trfase_fam_III"/>
</dbReference>
<evidence type="ECO:0000313" key="2">
    <source>
        <dbReference type="EMBL" id="NML43356.1"/>
    </source>
</evidence>
<keyword evidence="3" id="KW-1185">Reference proteome</keyword>
<dbReference type="Gene3D" id="3.40.50.10540">
    <property type="entry name" value="Crotonobetainyl-coa:carnitine coa-transferase, domain 1"/>
    <property type="match status" value="1"/>
</dbReference>